<dbReference type="RefSeq" id="WP_089766396.1">
    <property type="nucleotide sequence ID" value="NZ_FNPB01000003.1"/>
</dbReference>
<evidence type="ECO:0000313" key="7">
    <source>
        <dbReference type="Proteomes" id="UP000199170"/>
    </source>
</evidence>
<sequence length="415" mass="46777">MSRGDNPAHKYRVERDRVKDSALSEKDTKAVLEFLEAHHPDLGSKESLSYNSLEGYGRALRLIAKESDCGLLEHTNDSLVSVFESMLDSLANQTVRQRQAGAIKFYRYHGDKTEVDPDDIPLTDKGDTSVNERDMFSREEVQKMREACSNTRDRCLLELLLYTGQRIRVIQTLRLKDIDLDENVYYLNTDELGLKGAEKSGRKRPLLGATKAVREWIKNHPTGEPDDYLITHLPSATNTSEKGSYLSSPAIWDRLRRIAEEAEVDKPSNAHNFRHYFVTVCHREYDMDISTIKHLIGHSADSVVMESTYSHLTDDDHIQHAREAAQGVGKDPEEPEGSLTPDVCPTCDENLPPAAKACPACGMVFTPDAKATQEQIQDDMYESEGQAQGEEEEAIDELKKVLDENPALKKQLLED</sequence>
<protein>
    <submittedName>
        <fullName evidence="6">Site-specific recombinase XerD</fullName>
    </submittedName>
</protein>
<evidence type="ECO:0000256" key="4">
    <source>
        <dbReference type="SAM" id="MobiDB-lite"/>
    </source>
</evidence>
<evidence type="ECO:0000259" key="5">
    <source>
        <dbReference type="PROSITE" id="PS51898"/>
    </source>
</evidence>
<proteinExistence type="predicted"/>
<dbReference type="Pfam" id="PF00589">
    <property type="entry name" value="Phage_integrase"/>
    <property type="match status" value="1"/>
</dbReference>
<keyword evidence="7" id="KW-1185">Reference proteome</keyword>
<dbReference type="SUPFAM" id="SSF56349">
    <property type="entry name" value="DNA breaking-rejoining enzymes"/>
    <property type="match status" value="1"/>
</dbReference>
<evidence type="ECO:0000256" key="2">
    <source>
        <dbReference type="ARBA" id="ARBA00023125"/>
    </source>
</evidence>
<dbReference type="CDD" id="cd00397">
    <property type="entry name" value="DNA_BRE_C"/>
    <property type="match status" value="1"/>
</dbReference>
<dbReference type="Proteomes" id="UP000199170">
    <property type="component" value="Unassembled WGS sequence"/>
</dbReference>
<name>A0A1H3F3U7_9EURY</name>
<dbReference type="InterPro" id="IPR013762">
    <property type="entry name" value="Integrase-like_cat_sf"/>
</dbReference>
<gene>
    <name evidence="6" type="ORF">SAMN04487946_103130</name>
</gene>
<dbReference type="GO" id="GO:0015074">
    <property type="term" value="P:DNA integration"/>
    <property type="evidence" value="ECO:0007669"/>
    <property type="project" value="UniProtKB-KW"/>
</dbReference>
<keyword evidence="3" id="KW-0233">DNA recombination</keyword>
<feature type="domain" description="Tyr recombinase" evidence="5">
    <location>
        <begin position="131"/>
        <end position="323"/>
    </location>
</feature>
<organism evidence="6 7">
    <name type="scientific">Halobellus clavatus</name>
    <dbReference type="NCBI Taxonomy" id="660517"/>
    <lineage>
        <taxon>Archaea</taxon>
        <taxon>Methanobacteriati</taxon>
        <taxon>Methanobacteriota</taxon>
        <taxon>Stenosarchaea group</taxon>
        <taxon>Halobacteria</taxon>
        <taxon>Halobacteriales</taxon>
        <taxon>Haloferacaceae</taxon>
        <taxon>Halobellus</taxon>
    </lineage>
</organism>
<dbReference type="Gene3D" id="1.10.443.10">
    <property type="entry name" value="Intergrase catalytic core"/>
    <property type="match status" value="1"/>
</dbReference>
<dbReference type="EMBL" id="FNPB01000003">
    <property type="protein sequence ID" value="SDX85651.1"/>
    <property type="molecule type" value="Genomic_DNA"/>
</dbReference>
<keyword evidence="1" id="KW-0229">DNA integration</keyword>
<evidence type="ECO:0000256" key="1">
    <source>
        <dbReference type="ARBA" id="ARBA00022908"/>
    </source>
</evidence>
<reference evidence="7" key="1">
    <citation type="submission" date="2016-10" db="EMBL/GenBank/DDBJ databases">
        <authorList>
            <person name="Varghese N."/>
            <person name="Submissions S."/>
        </authorList>
    </citation>
    <scope>NUCLEOTIDE SEQUENCE [LARGE SCALE GENOMIC DNA]</scope>
    <source>
        <strain evidence="7">CGMCC 1.10118</strain>
    </source>
</reference>
<dbReference type="InterPro" id="IPR011010">
    <property type="entry name" value="DNA_brk_join_enz"/>
</dbReference>
<dbReference type="GO" id="GO:0006310">
    <property type="term" value="P:DNA recombination"/>
    <property type="evidence" value="ECO:0007669"/>
    <property type="project" value="UniProtKB-KW"/>
</dbReference>
<dbReference type="InterPro" id="IPR050090">
    <property type="entry name" value="Tyrosine_recombinase_XerCD"/>
</dbReference>
<dbReference type="PANTHER" id="PTHR30349:SF41">
    <property type="entry name" value="INTEGRASE_RECOMBINASE PROTEIN MJ0367-RELATED"/>
    <property type="match status" value="1"/>
</dbReference>
<dbReference type="OrthoDB" id="144892at2157"/>
<evidence type="ECO:0000256" key="3">
    <source>
        <dbReference type="ARBA" id="ARBA00023172"/>
    </source>
</evidence>
<dbReference type="InterPro" id="IPR002104">
    <property type="entry name" value="Integrase_catalytic"/>
</dbReference>
<evidence type="ECO:0000313" key="6">
    <source>
        <dbReference type="EMBL" id="SDX85651.1"/>
    </source>
</evidence>
<dbReference type="AlphaFoldDB" id="A0A1H3F3U7"/>
<feature type="region of interest" description="Disordered" evidence="4">
    <location>
        <begin position="1"/>
        <end position="24"/>
    </location>
</feature>
<dbReference type="GO" id="GO:0003677">
    <property type="term" value="F:DNA binding"/>
    <property type="evidence" value="ECO:0007669"/>
    <property type="project" value="UniProtKB-KW"/>
</dbReference>
<dbReference type="PROSITE" id="PS51898">
    <property type="entry name" value="TYR_RECOMBINASE"/>
    <property type="match status" value="1"/>
</dbReference>
<dbReference type="PANTHER" id="PTHR30349">
    <property type="entry name" value="PHAGE INTEGRASE-RELATED"/>
    <property type="match status" value="1"/>
</dbReference>
<keyword evidence="2" id="KW-0238">DNA-binding</keyword>
<accession>A0A1H3F3U7</accession>